<keyword evidence="6" id="KW-0479">Metal-binding</keyword>
<keyword evidence="8" id="KW-0249">Electron transport</keyword>
<dbReference type="EnsemblMetazoa" id="G4491.2">
    <property type="protein sequence ID" value="G4491.2:cds"/>
    <property type="gene ID" value="G4491"/>
</dbReference>
<keyword evidence="13" id="KW-0318">Glutathionylation</keyword>
<evidence type="ECO:0000256" key="6">
    <source>
        <dbReference type="ARBA" id="ARBA00022723"/>
    </source>
</evidence>
<organism evidence="19 20">
    <name type="scientific">Magallana gigas</name>
    <name type="common">Pacific oyster</name>
    <name type="synonym">Crassostrea gigas</name>
    <dbReference type="NCBI Taxonomy" id="29159"/>
    <lineage>
        <taxon>Eukaryota</taxon>
        <taxon>Metazoa</taxon>
        <taxon>Spiralia</taxon>
        <taxon>Lophotrochozoa</taxon>
        <taxon>Mollusca</taxon>
        <taxon>Bivalvia</taxon>
        <taxon>Autobranchia</taxon>
        <taxon>Pteriomorphia</taxon>
        <taxon>Ostreida</taxon>
        <taxon>Ostreoidea</taxon>
        <taxon>Ostreidae</taxon>
        <taxon>Magallana</taxon>
    </lineage>
</organism>
<dbReference type="InterPro" id="IPR036249">
    <property type="entry name" value="Thioredoxin-like_sf"/>
</dbReference>
<evidence type="ECO:0000256" key="8">
    <source>
        <dbReference type="ARBA" id="ARBA00022982"/>
    </source>
</evidence>
<dbReference type="PANTHER" id="PTHR46679">
    <property type="match status" value="1"/>
</dbReference>
<comment type="function">
    <text evidence="15">Glutathione-dependent oxidoreductase that facilitates the maintenance of mitochondrial redox homeostasis upon induction of apoptosis by oxidative stress. Involved in response to hydrogen peroxide and regulation of apoptosis caused by oxidative stress. Acts as a very efficient catalyst of monothiol reactions because of its high affinity for protein glutathione-mixed disulfides. Can receive electrons not only from glutathione (GSH), but also from thioredoxin reductase supporting both monothiol and dithiol reactions. Efficiently catalyzes both glutathionylation and deglutathionylation of mitochondrial complex I, which in turn regulates the superoxide production by the complex. Overexpression decreases the susceptibility to apoptosis and prevents loss of cardiolipin and cytochrome c release.</text>
</comment>
<dbReference type="Proteomes" id="UP000005408">
    <property type="component" value="Unassembled WGS sequence"/>
</dbReference>
<protein>
    <recommendedName>
        <fullName evidence="17">Glutaredoxin-2, mitochondrial</fullName>
    </recommendedName>
</protein>
<evidence type="ECO:0000256" key="4">
    <source>
        <dbReference type="ARBA" id="ARBA00022448"/>
    </source>
</evidence>
<dbReference type="PRINTS" id="PR00160">
    <property type="entry name" value="GLUTAREDOXIN"/>
</dbReference>
<dbReference type="NCBIfam" id="TIGR02180">
    <property type="entry name" value="GRX_euk"/>
    <property type="match status" value="1"/>
</dbReference>
<sequence length="136" mass="15086">MFRKNILSLKEFVMGLSSSRVPATLNHPQAKYVQQAVAQNCVVIFSKTTCPFCVQTKEIFRNLGVPYEAVELNNHPNGQDIQNYLGEVTKAKTVPRVFINGACIGGASDTKTLHKSGRLLELVSKCHNPQIEQVRS</sequence>
<dbReference type="PROSITE" id="PS51354">
    <property type="entry name" value="GLUTAREDOXIN_2"/>
    <property type="match status" value="1"/>
</dbReference>
<dbReference type="EnsemblMetazoa" id="G4491.5">
    <property type="protein sequence ID" value="G4491.5:cds"/>
    <property type="gene ID" value="G4491"/>
</dbReference>
<keyword evidence="11" id="KW-0496">Mitochondrion</keyword>
<evidence type="ECO:0000256" key="2">
    <source>
        <dbReference type="ARBA" id="ARBA00004173"/>
    </source>
</evidence>
<evidence type="ECO:0000256" key="1">
    <source>
        <dbReference type="ARBA" id="ARBA00002549"/>
    </source>
</evidence>
<comment type="similarity">
    <text evidence="3">Belongs to the glutaredoxin family.</text>
</comment>
<evidence type="ECO:0000256" key="15">
    <source>
        <dbReference type="ARBA" id="ARBA00037470"/>
    </source>
</evidence>
<keyword evidence="14" id="KW-0676">Redox-active center</keyword>
<keyword evidence="12" id="KW-1015">Disulfide bond</keyword>
<evidence type="ECO:0000313" key="20">
    <source>
        <dbReference type="Proteomes" id="UP000005408"/>
    </source>
</evidence>
<dbReference type="EnsemblMetazoa" id="G4491.6">
    <property type="protein sequence ID" value="G4491.6:cds"/>
    <property type="gene ID" value="G4491"/>
</dbReference>
<dbReference type="Gene3D" id="3.40.30.10">
    <property type="entry name" value="Glutaredoxin"/>
    <property type="match status" value="1"/>
</dbReference>
<name>A0A8W8N6J7_MAGGI</name>
<keyword evidence="9" id="KW-0408">Iron</keyword>
<keyword evidence="20" id="KW-1185">Reference proteome</keyword>
<dbReference type="Pfam" id="PF00462">
    <property type="entry name" value="Glutaredoxin"/>
    <property type="match status" value="1"/>
</dbReference>
<evidence type="ECO:0000256" key="10">
    <source>
        <dbReference type="ARBA" id="ARBA00023014"/>
    </source>
</evidence>
<evidence type="ECO:0000256" key="7">
    <source>
        <dbReference type="ARBA" id="ARBA00022946"/>
    </source>
</evidence>
<keyword evidence="10" id="KW-0411">Iron-sulfur</keyword>
<evidence type="ECO:0000259" key="18">
    <source>
        <dbReference type="Pfam" id="PF00462"/>
    </source>
</evidence>
<evidence type="ECO:0000256" key="17">
    <source>
        <dbReference type="ARBA" id="ARBA00039819"/>
    </source>
</evidence>
<dbReference type="AlphaFoldDB" id="A0A8W8N6J7"/>
<dbReference type="CDD" id="cd03419">
    <property type="entry name" value="GRX_GRXh_1_2_like"/>
    <property type="match status" value="1"/>
</dbReference>
<dbReference type="EnsemblMetazoa" id="G4491.3">
    <property type="protein sequence ID" value="G4491.3:cds"/>
    <property type="gene ID" value="G4491"/>
</dbReference>
<dbReference type="PROSITE" id="PS00195">
    <property type="entry name" value="GLUTAREDOXIN_1"/>
    <property type="match status" value="1"/>
</dbReference>
<comment type="function">
    <text evidence="1">Has a glutathione-disulfide oxidoreductase activity in the presence of NADPH and glutathione reductase. Reduces low molecular weight disulfides and proteins.</text>
</comment>
<evidence type="ECO:0000256" key="11">
    <source>
        <dbReference type="ARBA" id="ARBA00023128"/>
    </source>
</evidence>
<dbReference type="InterPro" id="IPR014025">
    <property type="entry name" value="Glutaredoxin_subgr"/>
</dbReference>
<dbReference type="GO" id="GO:0015035">
    <property type="term" value="F:protein-disulfide reductase activity"/>
    <property type="evidence" value="ECO:0007669"/>
    <property type="project" value="TreeGrafter"/>
</dbReference>
<evidence type="ECO:0000256" key="5">
    <source>
        <dbReference type="ARBA" id="ARBA00022714"/>
    </source>
</evidence>
<comment type="subcellular location">
    <subcellularLocation>
        <location evidence="2">Mitochondrion</location>
    </subcellularLocation>
</comment>
<keyword evidence="4" id="KW-0813">Transport</keyword>
<evidence type="ECO:0000256" key="14">
    <source>
        <dbReference type="ARBA" id="ARBA00023284"/>
    </source>
</evidence>
<dbReference type="PANTHER" id="PTHR46679:SF1">
    <property type="entry name" value="GLUTAREDOXIN-2, MITOCHONDRIAL"/>
    <property type="match status" value="1"/>
</dbReference>
<dbReference type="KEGG" id="crg:105319225"/>
<evidence type="ECO:0000256" key="13">
    <source>
        <dbReference type="ARBA" id="ARBA00023206"/>
    </source>
</evidence>
<dbReference type="FunFam" id="3.40.30.10:FF:000093">
    <property type="entry name" value="Glutaredoxin 2"/>
    <property type="match status" value="1"/>
</dbReference>
<evidence type="ECO:0000256" key="16">
    <source>
        <dbReference type="ARBA" id="ARBA00038558"/>
    </source>
</evidence>
<dbReference type="SUPFAM" id="SSF52833">
    <property type="entry name" value="Thioredoxin-like"/>
    <property type="match status" value="1"/>
</dbReference>
<dbReference type="GeneID" id="105319225"/>
<reference evidence="19" key="1">
    <citation type="submission" date="2022-08" db="UniProtKB">
        <authorList>
            <consortium name="EnsemblMetazoa"/>
        </authorList>
    </citation>
    <scope>IDENTIFICATION</scope>
    <source>
        <strain evidence="19">05x7-T-G4-1.051#20</strain>
    </source>
</reference>
<dbReference type="GO" id="GO:0046872">
    <property type="term" value="F:metal ion binding"/>
    <property type="evidence" value="ECO:0007669"/>
    <property type="project" value="UniProtKB-KW"/>
</dbReference>
<dbReference type="GO" id="GO:0005739">
    <property type="term" value="C:mitochondrion"/>
    <property type="evidence" value="ECO:0007669"/>
    <property type="project" value="UniProtKB-SubCell"/>
</dbReference>
<proteinExistence type="inferred from homology"/>
<keyword evidence="5" id="KW-0001">2Fe-2S</keyword>
<evidence type="ECO:0000256" key="3">
    <source>
        <dbReference type="ARBA" id="ARBA00007787"/>
    </source>
</evidence>
<evidence type="ECO:0000313" key="19">
    <source>
        <dbReference type="EnsemblMetazoa" id="G4491.5:cds"/>
    </source>
</evidence>
<comment type="subunit">
    <text evidence="16">Monomer; active form. Homodimer; inactive form. The homodimer is probably linked by 1 2Fe-2S cluster.</text>
</comment>
<evidence type="ECO:0000256" key="12">
    <source>
        <dbReference type="ARBA" id="ARBA00023157"/>
    </source>
</evidence>
<dbReference type="GO" id="GO:0051537">
    <property type="term" value="F:2 iron, 2 sulfur cluster binding"/>
    <property type="evidence" value="ECO:0007669"/>
    <property type="project" value="UniProtKB-KW"/>
</dbReference>
<dbReference type="InterPro" id="IPR011899">
    <property type="entry name" value="Glutaredoxin_euk/vir"/>
</dbReference>
<accession>A0A8W8N6J7</accession>
<evidence type="ECO:0000256" key="9">
    <source>
        <dbReference type="ARBA" id="ARBA00023004"/>
    </source>
</evidence>
<dbReference type="InterPro" id="IPR011767">
    <property type="entry name" value="GLR_AS"/>
</dbReference>
<dbReference type="InterPro" id="IPR002109">
    <property type="entry name" value="Glutaredoxin"/>
</dbReference>
<feature type="domain" description="Glutaredoxin" evidence="18">
    <location>
        <begin position="42"/>
        <end position="104"/>
    </location>
</feature>
<dbReference type="OrthoDB" id="418495at2759"/>
<dbReference type="OMA" id="YACYELD"/>
<dbReference type="RefSeq" id="XP_034326946.1">
    <property type="nucleotide sequence ID" value="XM_034471055.2"/>
</dbReference>
<keyword evidence="7" id="KW-0809">Transit peptide</keyword>